<evidence type="ECO:0000256" key="10">
    <source>
        <dbReference type="PIRSR" id="PIRSR009407-1"/>
    </source>
</evidence>
<dbReference type="EC" id="1.1.1.42" evidence="9"/>
<comment type="similarity">
    <text evidence="8 9">Belongs to the monomeric-type IDH family.</text>
</comment>
<evidence type="ECO:0000256" key="7">
    <source>
        <dbReference type="ARBA" id="ARBA00023554"/>
    </source>
</evidence>
<evidence type="ECO:0000256" key="6">
    <source>
        <dbReference type="ARBA" id="ARBA00023002"/>
    </source>
</evidence>
<dbReference type="InterPro" id="IPR004436">
    <property type="entry name" value="Isocitrate_DH_NADP_mono"/>
</dbReference>
<dbReference type="RefSeq" id="WP_012155762.1">
    <property type="nucleotide sequence ID" value="NC_009901.1"/>
</dbReference>
<reference evidence="14 15" key="1">
    <citation type="submission" date="2007-10" db="EMBL/GenBank/DDBJ databases">
        <title>Complete sequence of Shewanella pealeana ATCC 700345.</title>
        <authorList>
            <consortium name="US DOE Joint Genome Institute"/>
            <person name="Copeland A."/>
            <person name="Lucas S."/>
            <person name="Lapidus A."/>
            <person name="Barry K."/>
            <person name="Glavina del Rio T."/>
            <person name="Dalin E."/>
            <person name="Tice H."/>
            <person name="Pitluck S."/>
            <person name="Chertkov O."/>
            <person name="Brettin T."/>
            <person name="Bruce D."/>
            <person name="Detter J.C."/>
            <person name="Han C."/>
            <person name="Schmutz J."/>
            <person name="Larimer F."/>
            <person name="Land M."/>
            <person name="Hauser L."/>
            <person name="Kyrpides N."/>
            <person name="Kim E."/>
            <person name="Zhao J.-S.Z."/>
            <person name="Manno D."/>
            <person name="Hawari J."/>
            <person name="Richardson P."/>
        </authorList>
    </citation>
    <scope>NUCLEOTIDE SEQUENCE [LARGE SCALE GENOMIC DNA]</scope>
    <source>
        <strain evidence="15">ATCC 700345 / ANG-SQ1</strain>
    </source>
</reference>
<dbReference type="AlphaFoldDB" id="A8H5L8"/>
<dbReference type="PANTHER" id="PTHR36999">
    <property type="entry name" value="ISOCITRATE DEHYDROGENASE [NADP]"/>
    <property type="match status" value="1"/>
</dbReference>
<keyword evidence="2 9" id="KW-0816">Tricarboxylic acid cycle</keyword>
<organism evidence="14 15">
    <name type="scientific">Shewanella pealeana (strain ATCC 700345 / ANG-SQ1)</name>
    <dbReference type="NCBI Taxonomy" id="398579"/>
    <lineage>
        <taxon>Bacteria</taxon>
        <taxon>Pseudomonadati</taxon>
        <taxon>Pseudomonadota</taxon>
        <taxon>Gammaproteobacteria</taxon>
        <taxon>Alteromonadales</taxon>
        <taxon>Shewanellaceae</taxon>
        <taxon>Shewanella</taxon>
    </lineage>
</organism>
<dbReference type="eggNOG" id="COG2838">
    <property type="taxonomic scope" value="Bacteria"/>
</dbReference>
<evidence type="ECO:0000256" key="11">
    <source>
        <dbReference type="PIRSR" id="PIRSR009407-2"/>
    </source>
</evidence>
<feature type="binding site" evidence="11">
    <location>
        <position position="549"/>
    </location>
    <ligand>
        <name>D-threo-isocitrate</name>
        <dbReference type="ChEBI" id="CHEBI:15562"/>
    </ligand>
</feature>
<evidence type="ECO:0000256" key="1">
    <source>
        <dbReference type="ARBA" id="ARBA00022435"/>
    </source>
</evidence>
<evidence type="ECO:0000256" key="9">
    <source>
        <dbReference type="PIRNR" id="PIRNR009407"/>
    </source>
</evidence>
<dbReference type="STRING" id="398579.Spea_2535"/>
<evidence type="ECO:0000256" key="3">
    <source>
        <dbReference type="ARBA" id="ARBA00022723"/>
    </source>
</evidence>
<keyword evidence="15" id="KW-1185">Reference proteome</keyword>
<feature type="binding site" evidence="13">
    <location>
        <position position="591"/>
    </location>
    <ligand>
        <name>NADP(+)</name>
        <dbReference type="ChEBI" id="CHEBI:58349"/>
    </ligand>
</feature>
<protein>
    <recommendedName>
        <fullName evidence="9">Isocitrate dehydrogenase [NADP]</fullName>
        <ecNumber evidence="9">1.1.1.42</ecNumber>
    </recommendedName>
    <alternativeName>
        <fullName evidence="9">Oxalosuccinate decarboxylase</fullName>
    </alternativeName>
</protein>
<feature type="site" description="Critical for catalysis" evidence="10">
    <location>
        <position position="422"/>
    </location>
</feature>
<dbReference type="Pfam" id="PF03971">
    <property type="entry name" value="IDH"/>
    <property type="match status" value="1"/>
</dbReference>
<evidence type="ECO:0000256" key="4">
    <source>
        <dbReference type="ARBA" id="ARBA00022842"/>
    </source>
</evidence>
<keyword evidence="1 9" id="KW-0329">Glyoxylate bypass</keyword>
<gene>
    <name evidence="14" type="ordered locus">Spea_2535</name>
</gene>
<proteinExistence type="inferred from homology"/>
<evidence type="ECO:0000256" key="8">
    <source>
        <dbReference type="ARBA" id="ARBA00046318"/>
    </source>
</evidence>
<feature type="binding site" evidence="13">
    <location>
        <begin position="84"/>
        <end position="89"/>
    </location>
    <ligand>
        <name>NADP(+)</name>
        <dbReference type="ChEBI" id="CHEBI:58349"/>
    </ligand>
</feature>
<feature type="binding site" evidence="13">
    <location>
        <begin position="602"/>
        <end position="604"/>
    </location>
    <ligand>
        <name>NADP(+)</name>
        <dbReference type="ChEBI" id="CHEBI:58349"/>
    </ligand>
</feature>
<evidence type="ECO:0000256" key="2">
    <source>
        <dbReference type="ARBA" id="ARBA00022532"/>
    </source>
</evidence>
<feature type="binding site" evidence="13">
    <location>
        <position position="137"/>
    </location>
    <ligand>
        <name>NADP(+)</name>
        <dbReference type="ChEBI" id="CHEBI:58349"/>
    </ligand>
</feature>
<dbReference type="EMBL" id="CP000851">
    <property type="protein sequence ID" value="ABV87855.1"/>
    <property type="molecule type" value="Genomic_DNA"/>
</dbReference>
<keyword evidence="3 12" id="KW-0479">Metal-binding</keyword>
<feature type="binding site" evidence="11">
    <location>
        <position position="147"/>
    </location>
    <ligand>
        <name>D-threo-isocitrate</name>
        <dbReference type="ChEBI" id="CHEBI:15562"/>
    </ligand>
</feature>
<dbReference type="Proteomes" id="UP000002608">
    <property type="component" value="Chromosome"/>
</dbReference>
<dbReference type="NCBIfam" id="TIGR00178">
    <property type="entry name" value="monomer_idh"/>
    <property type="match status" value="1"/>
</dbReference>
<evidence type="ECO:0000313" key="14">
    <source>
        <dbReference type="EMBL" id="ABV87855.1"/>
    </source>
</evidence>
<dbReference type="Gene3D" id="3.40.718.10">
    <property type="entry name" value="Isopropylmalate Dehydrogenase"/>
    <property type="match status" value="1"/>
</dbReference>
<evidence type="ECO:0000256" key="12">
    <source>
        <dbReference type="PIRSR" id="PIRSR009407-3"/>
    </source>
</evidence>
<feature type="binding site" evidence="12">
    <location>
        <position position="550"/>
    </location>
    <ligand>
        <name>Mg(2+)</name>
        <dbReference type="ChEBI" id="CHEBI:18420"/>
    </ligand>
</feature>
<keyword evidence="4 12" id="KW-0460">Magnesium</keyword>
<evidence type="ECO:0000313" key="15">
    <source>
        <dbReference type="Proteomes" id="UP000002608"/>
    </source>
</evidence>
<dbReference type="GO" id="GO:0046872">
    <property type="term" value="F:metal ion binding"/>
    <property type="evidence" value="ECO:0007669"/>
    <property type="project" value="UniProtKB-KW"/>
</dbReference>
<dbReference type="SUPFAM" id="SSF53659">
    <property type="entry name" value="Isocitrate/Isopropylmalate dehydrogenase-like"/>
    <property type="match status" value="1"/>
</dbReference>
<keyword evidence="5 9" id="KW-0521">NADP</keyword>
<dbReference type="PANTHER" id="PTHR36999:SF1">
    <property type="entry name" value="ISOCITRATE DEHYDROGENASE (NADP(+))"/>
    <property type="match status" value="1"/>
</dbReference>
<accession>A8H5L8</accession>
<feature type="site" description="Critical for catalysis" evidence="10">
    <location>
        <position position="257"/>
    </location>
</feature>
<dbReference type="OrthoDB" id="9807643at2"/>
<name>A8H5L8_SHEPA</name>
<dbReference type="KEGG" id="spl:Spea_2535"/>
<feature type="binding site" evidence="13">
    <location>
        <position position="651"/>
    </location>
    <ligand>
        <name>NADP(+)</name>
        <dbReference type="ChEBI" id="CHEBI:58349"/>
    </ligand>
</feature>
<evidence type="ECO:0000256" key="13">
    <source>
        <dbReference type="PIRSR" id="PIRSR009407-4"/>
    </source>
</evidence>
<feature type="binding site" evidence="12">
    <location>
        <position position="554"/>
    </location>
    <ligand>
        <name>Mg(2+)</name>
        <dbReference type="ChEBI" id="CHEBI:18420"/>
    </ligand>
</feature>
<dbReference type="GO" id="GO:0006097">
    <property type="term" value="P:glyoxylate cycle"/>
    <property type="evidence" value="ECO:0007669"/>
    <property type="project" value="UniProtKB-KW"/>
</dbReference>
<dbReference type="PIRSF" id="PIRSF009407">
    <property type="entry name" value="IDH_monmr"/>
    <property type="match status" value="1"/>
</dbReference>
<feature type="binding site" evidence="11">
    <location>
        <begin position="134"/>
        <end position="141"/>
    </location>
    <ligand>
        <name>substrate</name>
    </ligand>
</feature>
<dbReference type="GO" id="GO:0004450">
    <property type="term" value="F:isocitrate dehydrogenase (NADP+) activity"/>
    <property type="evidence" value="ECO:0007669"/>
    <property type="project" value="UniProtKB-EC"/>
</dbReference>
<dbReference type="GO" id="GO:0006099">
    <property type="term" value="P:tricarboxylic acid cycle"/>
    <property type="evidence" value="ECO:0007669"/>
    <property type="project" value="UniProtKB-KW"/>
</dbReference>
<feature type="binding site" evidence="12">
    <location>
        <position position="352"/>
    </location>
    <ligand>
        <name>Mg(2+)</name>
        <dbReference type="ChEBI" id="CHEBI:18420"/>
    </ligand>
</feature>
<keyword evidence="6 9" id="KW-0560">Oxidoreductase</keyword>
<dbReference type="HOGENOM" id="CLU_025308_1_0_6"/>
<comment type="catalytic activity">
    <reaction evidence="7 9">
        <text>D-threo-isocitrate + NADP(+) = 2-oxoglutarate + CO2 + NADPH</text>
        <dbReference type="Rhea" id="RHEA:19629"/>
        <dbReference type="ChEBI" id="CHEBI:15562"/>
        <dbReference type="ChEBI" id="CHEBI:16526"/>
        <dbReference type="ChEBI" id="CHEBI:16810"/>
        <dbReference type="ChEBI" id="CHEBI:57783"/>
        <dbReference type="ChEBI" id="CHEBI:58349"/>
        <dbReference type="EC" id="1.1.1.42"/>
    </reaction>
</comment>
<evidence type="ECO:0000256" key="5">
    <source>
        <dbReference type="ARBA" id="ARBA00022857"/>
    </source>
</evidence>
<sequence length="740" mass="80086">MNDKTSTIIYTETDEAPALATLSLLPIIQKFTQTAGVDVETRDISLSGRVIANFPENLTAEQRINDALAELGELAKKPEANIIKLPNISASIPQLKACIQELQNKGYDIPNYPDEPANEAEKEIQSRYDKIKGSAVNPVLREGNSDRRAPGSVKKFAQKNPHSMGKWTSDSKSHVAHMNEGDFYASEKSVTLADAGSVSIVLNKADGSEQVLRSAIALQAGEVIDSAVMSKKALVEFYERETNLAKEQNVLLSLHLKATMMKVSDPILFGHAVKVYYKDVFAKHGQLFEELGVDVNNGVGDVYAKIATLPSDQKAVIEADLAAVYSERAELAMVDSDRGITNLHVPSDVIIDASMPAAIRTSGQMWGPDGQLKDMKAMIPDRCYAGVYQETIDFCINNGAFDPSTMGSVPNVGLMAQKAEEYGSHDKTFEIAAAGTVNVVDQAGKVLMSHNVEAGDIFRMCQVKDAPIRDWVKLAVNRSRLSATPAVFWLDSARAHDTEIISKVELYLKDHDTNGLELHIMSPVDATRFTLDRVKAGKDTISVTGNVLRDYLTDLFPILELGTSAKMLSIVPLMNGGGLFETGAGGSAPKHVQQVEKEGHLRWDSLGEFLALGASLEHLSQTTGNAKAQVLADTLDIAIGQFLDSNKSPSRRVGELDNRGSHFYLAMYWAQALVAQTKDAALQAEFSALAESLTSNEAKIIGELNGVQGPVVDLGGYYRLDAAKASSAMRPSTTLNSIVG</sequence>
<feature type="binding site" evidence="13">
    <location>
        <begin position="586"/>
        <end position="587"/>
    </location>
    <ligand>
        <name>NADP(+)</name>
        <dbReference type="ChEBI" id="CHEBI:58349"/>
    </ligand>
</feature>
<comment type="cofactor">
    <cofactor evidence="12">
        <name>Mg(2+)</name>
        <dbReference type="ChEBI" id="CHEBI:18420"/>
    </cofactor>
    <cofactor evidence="12">
        <name>Mn(2+)</name>
        <dbReference type="ChEBI" id="CHEBI:29035"/>
    </cofactor>
    <text evidence="12">Binds 1 Mg(2+) or Mn(2+) ion per subunit.</text>
</comment>